<proteinExistence type="predicted"/>
<organism evidence="1">
    <name type="scientific">marine sediment metagenome</name>
    <dbReference type="NCBI Taxonomy" id="412755"/>
    <lineage>
        <taxon>unclassified sequences</taxon>
        <taxon>metagenomes</taxon>
        <taxon>ecological metagenomes</taxon>
    </lineage>
</organism>
<gene>
    <name evidence="1" type="ORF">LCGC14_2941740</name>
</gene>
<feature type="non-terminal residue" evidence="1">
    <location>
        <position position="1"/>
    </location>
</feature>
<comment type="caution">
    <text evidence="1">The sequence shown here is derived from an EMBL/GenBank/DDBJ whole genome shotgun (WGS) entry which is preliminary data.</text>
</comment>
<dbReference type="AlphaFoldDB" id="A0A0F8XHR0"/>
<accession>A0A0F8XHR0</accession>
<dbReference type="EMBL" id="LAZR01059020">
    <property type="protein sequence ID" value="KKK68667.1"/>
    <property type="molecule type" value="Genomic_DNA"/>
</dbReference>
<name>A0A0F8XHR0_9ZZZZ</name>
<sequence>PDRGRIAKLAYDQNLPEYHPDPTWKRFSSRNVQQDMVNKGWRKMEDTDVIPLNELLAKEKMQLTVRDYFGLSGKDFLKKYPDVESCVYWDGEEGEGLMQALKAQFAKDSPSQKEDRPDVLFHKIIHEPKQSLMDSIFKNRLAPQVASEYKDLVPEEIRDKPVVWLASKLHSYTDAPVLLIETDRLDATKLYHVEDNTLDWWVYEDSIPISSLMMLGGYKDRPDREKIANYITGFGCGILSSWDGCGDCEGLKEGDKCQGALEVADQISALFPDIEQAKREVLIELDNIFYLAPNDDSYLRILLKGLYEALKVGKWPKAELGLALKSEK</sequence>
<protein>
    <submittedName>
        <fullName evidence="1">Uncharacterized protein</fullName>
    </submittedName>
</protein>
<reference evidence="1" key="1">
    <citation type="journal article" date="2015" name="Nature">
        <title>Complex archaea that bridge the gap between prokaryotes and eukaryotes.</title>
        <authorList>
            <person name="Spang A."/>
            <person name="Saw J.H."/>
            <person name="Jorgensen S.L."/>
            <person name="Zaremba-Niedzwiedzka K."/>
            <person name="Martijn J."/>
            <person name="Lind A.E."/>
            <person name="van Eijk R."/>
            <person name="Schleper C."/>
            <person name="Guy L."/>
            <person name="Ettema T.J."/>
        </authorList>
    </citation>
    <scope>NUCLEOTIDE SEQUENCE</scope>
</reference>
<evidence type="ECO:0000313" key="1">
    <source>
        <dbReference type="EMBL" id="KKK68667.1"/>
    </source>
</evidence>